<dbReference type="PANTHER" id="PTHR43877:SF2">
    <property type="entry name" value="AMINOALKYLPHOSPHONATE N-ACETYLTRANSFERASE-RELATED"/>
    <property type="match status" value="1"/>
</dbReference>
<dbReference type="Gene3D" id="3.40.630.30">
    <property type="match status" value="1"/>
</dbReference>
<dbReference type="SUPFAM" id="SSF55729">
    <property type="entry name" value="Acyl-CoA N-acyltransferases (Nat)"/>
    <property type="match status" value="1"/>
</dbReference>
<sequence length="154" mass="16835">MAFYVQRESSRQAEVEALLRQSDQIAARLYPGEFRRPLNVEALDAPHISVLVARNEDLVAVGCCSLFDSGDGTIELKRMIVDQSFRERGVGAALLSAAETTARANGIHLIRMEVGIRNTDGQALHRKAGYKESAPFGSYAPSPISLLFEKDIGT</sequence>
<dbReference type="InterPro" id="IPR000182">
    <property type="entry name" value="GNAT_dom"/>
</dbReference>
<evidence type="ECO:0000259" key="3">
    <source>
        <dbReference type="PROSITE" id="PS51186"/>
    </source>
</evidence>
<keyword evidence="5" id="KW-1185">Reference proteome</keyword>
<dbReference type="InterPro" id="IPR050832">
    <property type="entry name" value="Bact_Acetyltransf"/>
</dbReference>
<evidence type="ECO:0000256" key="2">
    <source>
        <dbReference type="ARBA" id="ARBA00023315"/>
    </source>
</evidence>
<organism evidence="4 5">
    <name type="scientific">Rhizobium miluonense</name>
    <dbReference type="NCBI Taxonomy" id="411945"/>
    <lineage>
        <taxon>Bacteria</taxon>
        <taxon>Pseudomonadati</taxon>
        <taxon>Pseudomonadota</taxon>
        <taxon>Alphaproteobacteria</taxon>
        <taxon>Hyphomicrobiales</taxon>
        <taxon>Rhizobiaceae</taxon>
        <taxon>Rhizobium/Agrobacterium group</taxon>
        <taxon>Rhizobium</taxon>
    </lineage>
</organism>
<evidence type="ECO:0000313" key="5">
    <source>
        <dbReference type="Proteomes" id="UP000199435"/>
    </source>
</evidence>
<proteinExistence type="predicted"/>
<dbReference type="STRING" id="411945.GA0061102_106212"/>
<gene>
    <name evidence="4" type="ORF">GA0061102_106212</name>
</gene>
<protein>
    <submittedName>
        <fullName evidence="4">Putative acetyltransferase</fullName>
    </submittedName>
</protein>
<dbReference type="RefSeq" id="WP_092855954.1">
    <property type="nucleotide sequence ID" value="NZ_FMAH01000062.1"/>
</dbReference>
<dbReference type="Proteomes" id="UP000199435">
    <property type="component" value="Unassembled WGS sequence"/>
</dbReference>
<keyword evidence="1 4" id="KW-0808">Transferase</keyword>
<dbReference type="PANTHER" id="PTHR43877">
    <property type="entry name" value="AMINOALKYLPHOSPHONATE N-ACETYLTRANSFERASE-RELATED-RELATED"/>
    <property type="match status" value="1"/>
</dbReference>
<accession>A0A1C3X6R5</accession>
<evidence type="ECO:0000256" key="1">
    <source>
        <dbReference type="ARBA" id="ARBA00022679"/>
    </source>
</evidence>
<dbReference type="OrthoDB" id="9803233at2"/>
<evidence type="ECO:0000313" key="4">
    <source>
        <dbReference type="EMBL" id="SCB47938.1"/>
    </source>
</evidence>
<dbReference type="InterPro" id="IPR016181">
    <property type="entry name" value="Acyl_CoA_acyltransferase"/>
</dbReference>
<dbReference type="PROSITE" id="PS51186">
    <property type="entry name" value="GNAT"/>
    <property type="match status" value="1"/>
</dbReference>
<name>A0A1C3X6R5_9HYPH</name>
<dbReference type="EMBL" id="FMAH01000062">
    <property type="protein sequence ID" value="SCB47938.1"/>
    <property type="molecule type" value="Genomic_DNA"/>
</dbReference>
<dbReference type="AlphaFoldDB" id="A0A1C3X6R5"/>
<dbReference type="CDD" id="cd04301">
    <property type="entry name" value="NAT_SF"/>
    <property type="match status" value="1"/>
</dbReference>
<keyword evidence="2" id="KW-0012">Acyltransferase</keyword>
<feature type="domain" description="N-acetyltransferase" evidence="3">
    <location>
        <begin position="13"/>
        <end position="153"/>
    </location>
</feature>
<dbReference type="GO" id="GO:0016747">
    <property type="term" value="F:acyltransferase activity, transferring groups other than amino-acyl groups"/>
    <property type="evidence" value="ECO:0007669"/>
    <property type="project" value="InterPro"/>
</dbReference>
<dbReference type="Pfam" id="PF00583">
    <property type="entry name" value="Acetyltransf_1"/>
    <property type="match status" value="1"/>
</dbReference>
<reference evidence="5" key="1">
    <citation type="submission" date="2016-08" db="EMBL/GenBank/DDBJ databases">
        <authorList>
            <person name="Varghese N."/>
            <person name="Submissions Spin"/>
        </authorList>
    </citation>
    <scope>NUCLEOTIDE SEQUENCE [LARGE SCALE GENOMIC DNA]</scope>
    <source>
        <strain evidence="5">HAMBI 2971</strain>
    </source>
</reference>